<protein>
    <submittedName>
        <fullName evidence="3">PucR family transcriptional regulator</fullName>
    </submittedName>
</protein>
<dbReference type="PANTHER" id="PTHR33744">
    <property type="entry name" value="CARBOHYDRATE DIACID REGULATOR"/>
    <property type="match status" value="1"/>
</dbReference>
<proteinExistence type="predicted"/>
<dbReference type="AlphaFoldDB" id="A0A857LTR1"/>
<evidence type="ECO:0000313" key="3">
    <source>
        <dbReference type="EMBL" id="QHN41776.1"/>
    </source>
</evidence>
<gene>
    <name evidence="3" type="ORF">GII30_03505</name>
</gene>
<name>A0A857LTR1_9ACTN</name>
<dbReference type="InterPro" id="IPR051448">
    <property type="entry name" value="CdaR-like_regulators"/>
</dbReference>
<dbReference type="Pfam" id="PF07905">
    <property type="entry name" value="PucR"/>
    <property type="match status" value="1"/>
</dbReference>
<evidence type="ECO:0000259" key="1">
    <source>
        <dbReference type="Pfam" id="PF07905"/>
    </source>
</evidence>
<dbReference type="Gene3D" id="1.10.10.2840">
    <property type="entry name" value="PucR C-terminal helix-turn-helix domain"/>
    <property type="match status" value="1"/>
</dbReference>
<dbReference type="PANTHER" id="PTHR33744:SF17">
    <property type="entry name" value="CONSERVED PROTEIN"/>
    <property type="match status" value="1"/>
</dbReference>
<evidence type="ECO:0000259" key="2">
    <source>
        <dbReference type="Pfam" id="PF13556"/>
    </source>
</evidence>
<reference evidence="3" key="1">
    <citation type="journal article" date="2021" name="Nat. Microbiol.">
        <title>Cocultivation of an ultrasmall environmental parasitic bacterium with lytic ability against bacteria associated with wastewater foams.</title>
        <authorList>
            <person name="Batinovic S."/>
            <person name="Rose J.J.A."/>
            <person name="Ratcliffe J."/>
            <person name="Seviour R.J."/>
            <person name="Petrovski S."/>
        </authorList>
    </citation>
    <scope>NUCLEOTIDE SEQUENCE</scope>
    <source>
        <strain evidence="3">CON44</strain>
    </source>
</reference>
<dbReference type="InterPro" id="IPR025736">
    <property type="entry name" value="PucR_C-HTH_dom"/>
</dbReference>
<feature type="domain" description="PucR C-terminal helix-turn-helix" evidence="2">
    <location>
        <begin position="445"/>
        <end position="502"/>
    </location>
</feature>
<organism evidence="3">
    <name type="scientific">Gordonia amarae</name>
    <dbReference type="NCBI Taxonomy" id="36821"/>
    <lineage>
        <taxon>Bacteria</taxon>
        <taxon>Bacillati</taxon>
        <taxon>Actinomycetota</taxon>
        <taxon>Actinomycetes</taxon>
        <taxon>Mycobacteriales</taxon>
        <taxon>Gordoniaceae</taxon>
        <taxon>Gordonia</taxon>
    </lineage>
</organism>
<dbReference type="InterPro" id="IPR012914">
    <property type="entry name" value="PucR_dom"/>
</dbReference>
<dbReference type="Pfam" id="PF13556">
    <property type="entry name" value="HTH_30"/>
    <property type="match status" value="1"/>
</dbReference>
<dbReference type="InterPro" id="IPR042070">
    <property type="entry name" value="PucR_C-HTH_sf"/>
</dbReference>
<sequence length="513" mass="53870">MRWLLDQADLSLRLRTGSAGLTAEITFAVTTELPDPARWLSGGELILTTGLGLPDDPALRTAYIHGLHKIGVTAVGFGTGLTFDTVPPELIAAADDCGLALFEVPLATPFVAVAKTVMNRLAHQQYESVLTATRVQTRMTRAAAVSGAPGTLGELSSACGGPAIIIDRTGKVIHAARGRDTDDQNEAIAAGIGHLITRAGGGSFPHSSVVPLSGGEVAVVQAIRIGTRTYGYLAVGVTGTPSPIDQLLIGHANSLLGLEFERPNRVRREQGQVHAAALALALAGGTGTASAIGLLRTATDDRGRIRMLTVLDARDGETLRQVVDDQFAAHARNSFLHADGATVSILLRGTDDLTLAGSLFEPLGEAVRRHLRIGLSAAHALSEVRTAAAESRMAAGLALGEPVDATAITGRTLLAVPESRNVLTAMGMLLVEPLERYDAAHDSGLLDSLRAYLEANGQWEQAAAMLQVHRHTLRSRIVKAAEVIGCDLSSARVRAEVLLAIIARDQRAHAAED</sequence>
<feature type="domain" description="Purine catabolism PurC-like" evidence="1">
    <location>
        <begin position="4"/>
        <end position="121"/>
    </location>
</feature>
<dbReference type="EMBL" id="CP045810">
    <property type="protein sequence ID" value="QHN41776.1"/>
    <property type="molecule type" value="Genomic_DNA"/>
</dbReference>
<accession>A0A857LTR1</accession>